<dbReference type="Pfam" id="PF04500">
    <property type="entry name" value="FLYWCH"/>
    <property type="match status" value="1"/>
</dbReference>
<keyword evidence="3" id="KW-0862">Zinc</keyword>
<name>A0A9P0B1A4_BRAAE</name>
<sequence>MTFGSIQQKFKVLEHSCLIYFDMGHKNPKIVYKMNDYLIYRKLPDKTVWLCAHYHRKDRCKAKVVTKGKDALVQGNHNHLPTYKQKFQKHMVSQLVNVHFEEL</sequence>
<reference evidence="5" key="1">
    <citation type="submission" date="2021-12" db="EMBL/GenBank/DDBJ databases">
        <authorList>
            <person name="King R."/>
        </authorList>
    </citation>
    <scope>NUCLEOTIDE SEQUENCE</scope>
</reference>
<keyword evidence="6" id="KW-1185">Reference proteome</keyword>
<dbReference type="AlphaFoldDB" id="A0A9P0B1A4"/>
<dbReference type="EMBL" id="OV121134">
    <property type="protein sequence ID" value="CAH0552591.1"/>
    <property type="molecule type" value="Genomic_DNA"/>
</dbReference>
<keyword evidence="1" id="KW-0479">Metal-binding</keyword>
<protein>
    <recommendedName>
        <fullName evidence="4">FLYWCH-type domain-containing protein</fullName>
    </recommendedName>
</protein>
<dbReference type="GO" id="GO:0008270">
    <property type="term" value="F:zinc ion binding"/>
    <property type="evidence" value="ECO:0007669"/>
    <property type="project" value="UniProtKB-KW"/>
</dbReference>
<evidence type="ECO:0000313" key="5">
    <source>
        <dbReference type="EMBL" id="CAH0552591.1"/>
    </source>
</evidence>
<evidence type="ECO:0000259" key="4">
    <source>
        <dbReference type="Pfam" id="PF04500"/>
    </source>
</evidence>
<feature type="domain" description="FLYWCH-type" evidence="4">
    <location>
        <begin position="26"/>
        <end position="79"/>
    </location>
</feature>
<dbReference type="OrthoDB" id="6679857at2759"/>
<gene>
    <name evidence="5" type="ORF">MELIAE_LOCUS4781</name>
</gene>
<accession>A0A9P0B1A4</accession>
<organism evidence="5 6">
    <name type="scientific">Brassicogethes aeneus</name>
    <name type="common">Rape pollen beetle</name>
    <name type="synonym">Meligethes aeneus</name>
    <dbReference type="NCBI Taxonomy" id="1431903"/>
    <lineage>
        <taxon>Eukaryota</taxon>
        <taxon>Metazoa</taxon>
        <taxon>Ecdysozoa</taxon>
        <taxon>Arthropoda</taxon>
        <taxon>Hexapoda</taxon>
        <taxon>Insecta</taxon>
        <taxon>Pterygota</taxon>
        <taxon>Neoptera</taxon>
        <taxon>Endopterygota</taxon>
        <taxon>Coleoptera</taxon>
        <taxon>Polyphaga</taxon>
        <taxon>Cucujiformia</taxon>
        <taxon>Nitidulidae</taxon>
        <taxon>Meligethinae</taxon>
        <taxon>Brassicogethes</taxon>
    </lineage>
</organism>
<dbReference type="InterPro" id="IPR007588">
    <property type="entry name" value="Znf_FLYWCH"/>
</dbReference>
<proteinExistence type="predicted"/>
<evidence type="ECO:0000256" key="3">
    <source>
        <dbReference type="ARBA" id="ARBA00022833"/>
    </source>
</evidence>
<evidence type="ECO:0000256" key="1">
    <source>
        <dbReference type="ARBA" id="ARBA00022723"/>
    </source>
</evidence>
<dbReference type="Gene3D" id="2.20.25.240">
    <property type="match status" value="1"/>
</dbReference>
<evidence type="ECO:0000313" key="6">
    <source>
        <dbReference type="Proteomes" id="UP001154078"/>
    </source>
</evidence>
<dbReference type="Proteomes" id="UP001154078">
    <property type="component" value="Chromosome 3"/>
</dbReference>
<keyword evidence="2" id="KW-0863">Zinc-finger</keyword>
<evidence type="ECO:0000256" key="2">
    <source>
        <dbReference type="ARBA" id="ARBA00022771"/>
    </source>
</evidence>